<keyword evidence="1" id="KW-0175">Coiled coil</keyword>
<feature type="compositionally biased region" description="Polar residues" evidence="2">
    <location>
        <begin position="305"/>
        <end position="317"/>
    </location>
</feature>
<keyword evidence="3" id="KW-1133">Transmembrane helix</keyword>
<evidence type="ECO:0000256" key="1">
    <source>
        <dbReference type="SAM" id="Coils"/>
    </source>
</evidence>
<protein>
    <submittedName>
        <fullName evidence="4">Uncharacterized protein</fullName>
    </submittedName>
</protein>
<feature type="compositionally biased region" description="Low complexity" evidence="2">
    <location>
        <begin position="340"/>
        <end position="372"/>
    </location>
</feature>
<keyword evidence="3" id="KW-0472">Membrane</keyword>
<feature type="coiled-coil region" evidence="1">
    <location>
        <begin position="909"/>
        <end position="943"/>
    </location>
</feature>
<evidence type="ECO:0000313" key="5">
    <source>
        <dbReference type="Proteomes" id="UP001623330"/>
    </source>
</evidence>
<feature type="compositionally biased region" description="Basic and acidic residues" evidence="2">
    <location>
        <begin position="293"/>
        <end position="304"/>
    </location>
</feature>
<keyword evidence="5" id="KW-1185">Reference proteome</keyword>
<evidence type="ECO:0000256" key="3">
    <source>
        <dbReference type="SAM" id="Phobius"/>
    </source>
</evidence>
<evidence type="ECO:0000313" key="4">
    <source>
        <dbReference type="EMBL" id="KAL3230708.1"/>
    </source>
</evidence>
<feature type="transmembrane region" description="Helical" evidence="3">
    <location>
        <begin position="30"/>
        <end position="55"/>
    </location>
</feature>
<feature type="coiled-coil region" evidence="1">
    <location>
        <begin position="848"/>
        <end position="882"/>
    </location>
</feature>
<proteinExistence type="predicted"/>
<sequence>MVAKGIGRNKENLDVEVVTFAKNHRFKDTLALFLVFLSFNHTLLFLLLTVFVVAMRMKNALANSFIVFFLSKKPSADIQVVNRREIKGWKYVGPPFLSVVYTVVSRLHRLMMVDWLNKSSVLRPLPGILLEYLATSVLITYGGSYFSEPVENFTIAIVASFLINDPNNCLTQAMLCSVLYSTSNHILHNYLPKLLGKTGYRYIVTISSSGASSKRLRRYILSNSVVLRVLSRLFQKFNLTGSSGIESYLREPCLFLSFHILIFVLNRRYTAPVYEEDCIRYEQEKLHRQEAKLVEVKTPTETHNKSSQRVTSGSSLKGTDGKNTHTRNRANSLLRQHARSVSSSNNNVGSNNNGNGNINNNNNGNSNSINIVNSGSNVSNGISNVVNASVTEQATNTSNGSKWKNNAAMFSNVVSQYQVFEPNIASPLKSNRQSVANGMNSRTTINGGDNNTEEAIKNEFYDLRVDFDVVASSNKLLVDITPTTNIENFIRQLFQKKNRYLIPPLWSMFLTVKTANLERKYLERKYENVLTPIPSARDNSNTVDSDDKISVSGEDAKLNQTAGILENGLKKSVFDEIPGTVSTAMIVQNTDDYRELNLVSTRDNIFNRGDNDYKVCIERIGGNFISFHIENLFEGELIVLINGVIWSEVSCSLVMEHEGEEYAVVNGLAPSCSYDMQFINRLHQSQDHLMADIIVRTAGNDSEDVDYKRAYFDFTFPSYYHRKFLSPLLTLQQSVLTTNTNLAEERMKLKKTKKEISKKLSSLRQEIDHFRTKISNSASTEEKGASKVEALKTTLQQSNNTIQSLEEELKDLTEKQIQIEEKYLEQKDLHLRRQLEFSKEDESYKTTIRESDNRIKALKEEATQLDAKLIKLNSKNEKLAADFQQQNDLIENFVKKFLTERENARVTLEQQHSAELNEYELLIKGLEQDIDRVETENREMIAISS</sequence>
<dbReference type="Proteomes" id="UP001623330">
    <property type="component" value="Unassembled WGS sequence"/>
</dbReference>
<organism evidence="4 5">
    <name type="scientific">Nakaseomyces bracarensis</name>
    <dbReference type="NCBI Taxonomy" id="273131"/>
    <lineage>
        <taxon>Eukaryota</taxon>
        <taxon>Fungi</taxon>
        <taxon>Dikarya</taxon>
        <taxon>Ascomycota</taxon>
        <taxon>Saccharomycotina</taxon>
        <taxon>Saccharomycetes</taxon>
        <taxon>Saccharomycetales</taxon>
        <taxon>Saccharomycetaceae</taxon>
        <taxon>Nakaseomyces</taxon>
    </lineage>
</organism>
<gene>
    <name evidence="4" type="ORF">RNJ44_01157</name>
</gene>
<keyword evidence="3" id="KW-0812">Transmembrane</keyword>
<reference evidence="4 5" key="1">
    <citation type="submission" date="2024-05" db="EMBL/GenBank/DDBJ databases">
        <title>Long read based assembly of the Candida bracarensis genome reveals expanded adhesin content.</title>
        <authorList>
            <person name="Marcet-Houben M."/>
            <person name="Ksiezopolska E."/>
            <person name="Gabaldon T."/>
        </authorList>
    </citation>
    <scope>NUCLEOTIDE SEQUENCE [LARGE SCALE GENOMIC DNA]</scope>
    <source>
        <strain evidence="4 5">CBM6</strain>
    </source>
</reference>
<accession>A0ABR4NR66</accession>
<name>A0ABR4NR66_9SACH</name>
<feature type="coiled-coil region" evidence="1">
    <location>
        <begin position="739"/>
        <end position="822"/>
    </location>
</feature>
<feature type="region of interest" description="Disordered" evidence="2">
    <location>
        <begin position="293"/>
        <end position="372"/>
    </location>
</feature>
<comment type="caution">
    <text evidence="4">The sequence shown here is derived from an EMBL/GenBank/DDBJ whole genome shotgun (WGS) entry which is preliminary data.</text>
</comment>
<dbReference type="EMBL" id="JBEVYD010000009">
    <property type="protein sequence ID" value="KAL3230708.1"/>
    <property type="molecule type" value="Genomic_DNA"/>
</dbReference>
<evidence type="ECO:0000256" key="2">
    <source>
        <dbReference type="SAM" id="MobiDB-lite"/>
    </source>
</evidence>